<dbReference type="InterPro" id="IPR036593">
    <property type="entry name" value="CPE0013-like_sf"/>
</dbReference>
<dbReference type="AlphaFoldDB" id="A0A101ES54"/>
<name>A0A101ES54_9THEM</name>
<dbReference type="PANTHER" id="PTHR39450">
    <property type="entry name" value="MOLYBDOPTERIN OXIDOREDUCTASE, 4FE-4S CLUSTER-BINDING SUBUNIT"/>
    <property type="match status" value="1"/>
</dbReference>
<gene>
    <name evidence="1" type="ORF">XD57_0091</name>
</gene>
<dbReference type="PANTHER" id="PTHR39450:SF1">
    <property type="entry name" value="DUF1667 DOMAIN-CONTAINING PROTEIN"/>
    <property type="match status" value="1"/>
</dbReference>
<organism evidence="1 2">
    <name type="scientific">Thermotoga petrophila</name>
    <dbReference type="NCBI Taxonomy" id="93929"/>
    <lineage>
        <taxon>Bacteria</taxon>
        <taxon>Thermotogati</taxon>
        <taxon>Thermotogota</taxon>
        <taxon>Thermotogae</taxon>
        <taxon>Thermotogales</taxon>
        <taxon>Thermotogaceae</taxon>
        <taxon>Thermotoga</taxon>
    </lineage>
</organism>
<proteinExistence type="predicted"/>
<dbReference type="InterPro" id="IPR012460">
    <property type="entry name" value="DUF1667"/>
</dbReference>
<evidence type="ECO:0000313" key="1">
    <source>
        <dbReference type="EMBL" id="KUK23795.1"/>
    </source>
</evidence>
<protein>
    <submittedName>
        <fullName evidence="1">Uncharacterized protein</fullName>
    </submittedName>
</protein>
<evidence type="ECO:0000313" key="2">
    <source>
        <dbReference type="Proteomes" id="UP000058636"/>
    </source>
</evidence>
<comment type="caution">
    <text evidence="1">The sequence shown here is derived from an EMBL/GenBank/DDBJ whole genome shotgun (WGS) entry which is preliminary data.</text>
</comment>
<dbReference type="PATRIC" id="fig|93930.3.peg.556"/>
<dbReference type="Pfam" id="PF07892">
    <property type="entry name" value="DUF1667"/>
    <property type="match status" value="1"/>
</dbReference>
<dbReference type="SUPFAM" id="SSF160148">
    <property type="entry name" value="CPE0013-like"/>
    <property type="match status" value="1"/>
</dbReference>
<sequence>MFKNVVCVQCPIGCKIKVELTEDGHIKSITGNRCPRGVEYAKDEIKDPKRVVPTSIRVLNGELPLASVKTDKPIPKRFIPELMKIVREIKVEAPVKAGDVVLRDLFGTGANLVVTRTVRRLEDGSKEIQKDSAGGSNG</sequence>
<dbReference type="EMBL" id="LGFG01000003">
    <property type="protein sequence ID" value="KUK23795.1"/>
    <property type="molecule type" value="Genomic_DNA"/>
</dbReference>
<accession>A0A101ES54</accession>
<dbReference type="Proteomes" id="UP000058636">
    <property type="component" value="Unassembled WGS sequence"/>
</dbReference>
<reference evidence="1 2" key="1">
    <citation type="journal article" date="2015" name="MBio">
        <title>Genome-Resolved Metagenomic Analysis Reveals Roles for Candidate Phyla and Other Microbial Community Members in Biogeochemical Transformations in Oil Reservoirs.</title>
        <authorList>
            <person name="Hu P."/>
            <person name="Tom L."/>
            <person name="Singh A."/>
            <person name="Thomas B.C."/>
            <person name="Baker B.J."/>
            <person name="Piceno Y.M."/>
            <person name="Andersen G.L."/>
            <person name="Banfield J.F."/>
        </authorList>
    </citation>
    <scope>NUCLEOTIDE SEQUENCE [LARGE SCALE GENOMIC DNA]</scope>
    <source>
        <strain evidence="1">46_26</strain>
    </source>
</reference>
<dbReference type="Gene3D" id="3.10.530.10">
    <property type="entry name" value="CPE0013-like"/>
    <property type="match status" value="1"/>
</dbReference>